<protein>
    <submittedName>
        <fullName evidence="4">ATP12 family chaperone protein</fullName>
    </submittedName>
</protein>
<dbReference type="Gene3D" id="1.10.3580.10">
    <property type="entry name" value="ATP12 ATPase"/>
    <property type="match status" value="1"/>
</dbReference>
<accession>A0ABT4VI07</accession>
<keyword evidence="2" id="KW-0809">Transit peptide</keyword>
<dbReference type="RefSeq" id="WP_271087336.1">
    <property type="nucleotide sequence ID" value="NZ_JAPJZH010000001.1"/>
</dbReference>
<dbReference type="PANTHER" id="PTHR21013">
    <property type="entry name" value="ATP SYNTHASE MITOCHONDRIAL F1 COMPLEX ASSEMBLY FACTOR 2/ATP12 PROTEIN, MITOCHONDRIAL PRECURSOR"/>
    <property type="match status" value="1"/>
</dbReference>
<dbReference type="Proteomes" id="UP001148313">
    <property type="component" value="Unassembled WGS sequence"/>
</dbReference>
<keyword evidence="3" id="KW-0143">Chaperone</keyword>
<name>A0ABT4VI07_9HYPH</name>
<sequence length="260" mass="29088">MRDILNDLSDMLSDADPVRRAQIKSRQELPKRFYEKAEVGETQEGFSILLDGKPIRTPAKKLLELPTKKLAALICEEWNAQRDEINPVTMPATRLVNTAIDGIASDPQAIVEDILRFAGTDLICYRADGPQRLVDRQTEHWDPVIEWVHTALGTRFVLAEGVMHVEQPKEAITAIGIHLSGFDNPIALASLHTFTTLTGSALLAVAIAKEYLTAEEAWAAAHVDEDWNAEQWGEDAQAKARRDFRWGEMQAADRAFKALY</sequence>
<dbReference type="Gene3D" id="3.30.2180.10">
    <property type="entry name" value="ATP12-like"/>
    <property type="match status" value="1"/>
</dbReference>
<dbReference type="Pfam" id="PF07542">
    <property type="entry name" value="ATP12"/>
    <property type="match status" value="1"/>
</dbReference>
<keyword evidence="5" id="KW-1185">Reference proteome</keyword>
<comment type="caution">
    <text evidence="4">The sequence shown here is derived from an EMBL/GenBank/DDBJ whole genome shotgun (WGS) entry which is preliminary data.</text>
</comment>
<proteinExistence type="inferred from homology"/>
<dbReference type="InterPro" id="IPR042272">
    <property type="entry name" value="ATP12_ATP_synth-F1-assembly_N"/>
</dbReference>
<evidence type="ECO:0000256" key="1">
    <source>
        <dbReference type="ARBA" id="ARBA00008231"/>
    </source>
</evidence>
<evidence type="ECO:0000256" key="3">
    <source>
        <dbReference type="ARBA" id="ARBA00023186"/>
    </source>
</evidence>
<evidence type="ECO:0000256" key="2">
    <source>
        <dbReference type="ARBA" id="ARBA00022946"/>
    </source>
</evidence>
<evidence type="ECO:0000313" key="5">
    <source>
        <dbReference type="Proteomes" id="UP001148313"/>
    </source>
</evidence>
<dbReference type="PANTHER" id="PTHR21013:SF10">
    <property type="entry name" value="ATP SYNTHASE MITOCHONDRIAL F1 COMPLEX ASSEMBLY FACTOR 2"/>
    <property type="match status" value="1"/>
</dbReference>
<organism evidence="4 5">
    <name type="scientific">Hoeflea poritis</name>
    <dbReference type="NCBI Taxonomy" id="2993659"/>
    <lineage>
        <taxon>Bacteria</taxon>
        <taxon>Pseudomonadati</taxon>
        <taxon>Pseudomonadota</taxon>
        <taxon>Alphaproteobacteria</taxon>
        <taxon>Hyphomicrobiales</taxon>
        <taxon>Rhizobiaceae</taxon>
        <taxon>Hoeflea</taxon>
    </lineage>
</organism>
<dbReference type="SUPFAM" id="SSF160909">
    <property type="entry name" value="ATP12-like"/>
    <property type="match status" value="1"/>
</dbReference>
<dbReference type="EMBL" id="JAPJZH010000001">
    <property type="protein sequence ID" value="MDA4843825.1"/>
    <property type="molecule type" value="Genomic_DNA"/>
</dbReference>
<gene>
    <name evidence="4" type="ORF">OOZ53_00595</name>
</gene>
<evidence type="ECO:0000313" key="4">
    <source>
        <dbReference type="EMBL" id="MDA4843825.1"/>
    </source>
</evidence>
<dbReference type="InterPro" id="IPR011419">
    <property type="entry name" value="ATP12_ATP_synth-F1-assembly"/>
</dbReference>
<comment type="similarity">
    <text evidence="1">Belongs to the ATP12 family.</text>
</comment>
<dbReference type="InterPro" id="IPR023335">
    <property type="entry name" value="ATP12_ortho_dom_sf"/>
</dbReference>
<reference evidence="4" key="1">
    <citation type="submission" date="2022-11" db="EMBL/GenBank/DDBJ databases">
        <title>Hoeflea poritis sp. nov., isolated from scleractinian coral Porites lutea.</title>
        <authorList>
            <person name="Zhang G."/>
            <person name="Wei Q."/>
            <person name="Cai L."/>
        </authorList>
    </citation>
    <scope>NUCLEOTIDE SEQUENCE</scope>
    <source>
        <strain evidence="4">E7-10</strain>
    </source>
</reference>